<gene>
    <name evidence="5" type="ORF">GOMPHAMPRED_005612</name>
</gene>
<evidence type="ECO:0000256" key="1">
    <source>
        <dbReference type="ARBA" id="ARBA00009674"/>
    </source>
</evidence>
<dbReference type="AlphaFoldDB" id="A0A8H3FWD7"/>
<keyword evidence="6" id="KW-1185">Reference proteome</keyword>
<evidence type="ECO:0000256" key="2">
    <source>
        <dbReference type="ARBA" id="ARBA00022448"/>
    </source>
</evidence>
<dbReference type="InterPro" id="IPR036390">
    <property type="entry name" value="WH_DNA-bd_sf"/>
</dbReference>
<dbReference type="PANTHER" id="PTHR13149">
    <property type="entry name" value="VACUOLAR PROTEIN SORTING-ASSOCIATED PROTEIN VPS25"/>
    <property type="match status" value="1"/>
</dbReference>
<evidence type="ECO:0000313" key="5">
    <source>
        <dbReference type="EMBL" id="CAF9930287.1"/>
    </source>
</evidence>
<dbReference type="InterPro" id="IPR008570">
    <property type="entry name" value="ESCRT-II_cplx_Vps25-sub"/>
</dbReference>
<dbReference type="FunFam" id="1.10.10.10:FF:000141">
    <property type="entry name" value="vacuolar protein-sorting-associated protein 25"/>
    <property type="match status" value="1"/>
</dbReference>
<accession>A0A8H3FWD7</accession>
<keyword evidence="3" id="KW-0653">Protein transport</keyword>
<sequence>MSQSAPPADAVVFPKSHSFPPFWTIQRVPATRQTQFKHWSNTIQLYCRTLKIWRMNLSDHLSSPLFHNYKLDRWLELEEAQMILEWMASEEGSKRAEWVNESSSGKAGDLAGRTTAWIYWRRPEEWADVIMDWIDSTGQKGSVVTIHEITQGEATTSQEFHGMDPDILEKTLQILIKRGKAQIFGASGEQGVKFF</sequence>
<reference evidence="5" key="1">
    <citation type="submission" date="2021-03" db="EMBL/GenBank/DDBJ databases">
        <authorList>
            <person name="Tagirdzhanova G."/>
        </authorList>
    </citation>
    <scope>NUCLEOTIDE SEQUENCE</scope>
</reference>
<dbReference type="Proteomes" id="UP000664169">
    <property type="component" value="Unassembled WGS sequence"/>
</dbReference>
<evidence type="ECO:0000313" key="6">
    <source>
        <dbReference type="Proteomes" id="UP000664169"/>
    </source>
</evidence>
<dbReference type="GO" id="GO:0043328">
    <property type="term" value="P:protein transport to vacuole involved in ubiquitin-dependent protein catabolic process via the multivesicular body sorting pathway"/>
    <property type="evidence" value="ECO:0007669"/>
    <property type="project" value="TreeGrafter"/>
</dbReference>
<dbReference type="GO" id="GO:0016236">
    <property type="term" value="P:macroautophagy"/>
    <property type="evidence" value="ECO:0007669"/>
    <property type="project" value="UniProtKB-ARBA"/>
</dbReference>
<dbReference type="InterPro" id="IPR036388">
    <property type="entry name" value="WH-like_DNA-bd_sf"/>
</dbReference>
<comment type="similarity">
    <text evidence="1">Belongs to the VPS25 family.</text>
</comment>
<dbReference type="InterPro" id="IPR014041">
    <property type="entry name" value="ESCRT-II_cplx_Vps25-sub_N"/>
</dbReference>
<dbReference type="GO" id="GO:0005198">
    <property type="term" value="F:structural molecule activity"/>
    <property type="evidence" value="ECO:0007669"/>
    <property type="project" value="TreeGrafter"/>
</dbReference>
<dbReference type="GO" id="GO:0000814">
    <property type="term" value="C:ESCRT II complex"/>
    <property type="evidence" value="ECO:0007669"/>
    <property type="project" value="InterPro"/>
</dbReference>
<dbReference type="GO" id="GO:0042803">
    <property type="term" value="F:protein homodimerization activity"/>
    <property type="evidence" value="ECO:0007669"/>
    <property type="project" value="TreeGrafter"/>
</dbReference>
<protein>
    <recommendedName>
        <fullName evidence="4">ESCRT-II complex subunit VPS25</fullName>
    </recommendedName>
</protein>
<dbReference type="OrthoDB" id="245150at2759"/>
<dbReference type="Pfam" id="PF05871">
    <property type="entry name" value="ESCRT-II"/>
    <property type="match status" value="1"/>
</dbReference>
<dbReference type="PANTHER" id="PTHR13149:SF0">
    <property type="entry name" value="VACUOLAR PROTEIN-SORTING-ASSOCIATED PROTEIN 25"/>
    <property type="match status" value="1"/>
</dbReference>
<proteinExistence type="inferred from homology"/>
<comment type="caution">
    <text evidence="5">The sequence shown here is derived from an EMBL/GenBank/DDBJ whole genome shotgun (WGS) entry which is preliminary data.</text>
</comment>
<dbReference type="SUPFAM" id="SSF46785">
    <property type="entry name" value="Winged helix' DNA-binding domain"/>
    <property type="match status" value="2"/>
</dbReference>
<keyword evidence="2" id="KW-0813">Transport</keyword>
<dbReference type="Gene3D" id="1.10.10.570">
    <property type="entry name" value="Winged helix' DNA-binding domain. Chain C. Domain 1"/>
    <property type="match status" value="1"/>
</dbReference>
<name>A0A8H3FWD7_9LECA</name>
<evidence type="ECO:0000256" key="4">
    <source>
        <dbReference type="ARBA" id="ARBA00030094"/>
    </source>
</evidence>
<evidence type="ECO:0000256" key="3">
    <source>
        <dbReference type="ARBA" id="ARBA00022927"/>
    </source>
</evidence>
<dbReference type="EMBL" id="CAJPDQ010000035">
    <property type="protein sequence ID" value="CAF9930287.1"/>
    <property type="molecule type" value="Genomic_DNA"/>
</dbReference>
<organism evidence="5 6">
    <name type="scientific">Gomphillus americanus</name>
    <dbReference type="NCBI Taxonomy" id="1940652"/>
    <lineage>
        <taxon>Eukaryota</taxon>
        <taxon>Fungi</taxon>
        <taxon>Dikarya</taxon>
        <taxon>Ascomycota</taxon>
        <taxon>Pezizomycotina</taxon>
        <taxon>Lecanoromycetes</taxon>
        <taxon>OSLEUM clade</taxon>
        <taxon>Ostropomycetidae</taxon>
        <taxon>Ostropales</taxon>
        <taxon>Graphidaceae</taxon>
        <taxon>Gomphilloideae</taxon>
        <taxon>Gomphillus</taxon>
    </lineage>
</organism>
<dbReference type="Gene3D" id="1.10.10.10">
    <property type="entry name" value="Winged helix-like DNA-binding domain superfamily/Winged helix DNA-binding domain"/>
    <property type="match status" value="1"/>
</dbReference>